<dbReference type="Gene3D" id="3.30.420.340">
    <property type="entry name" value="UvrC, RNAse H endonuclease domain"/>
    <property type="match status" value="1"/>
</dbReference>
<keyword evidence="2 7" id="KW-0227">DNA damage</keyword>
<dbReference type="GO" id="GO:0006289">
    <property type="term" value="P:nucleotide-excision repair"/>
    <property type="evidence" value="ECO:0007669"/>
    <property type="project" value="UniProtKB-UniRule"/>
</dbReference>
<dbReference type="SUPFAM" id="SSF46600">
    <property type="entry name" value="C-terminal UvrC-binding domain of UvrB"/>
    <property type="match status" value="1"/>
</dbReference>
<evidence type="ECO:0000259" key="11">
    <source>
        <dbReference type="PROSITE" id="PS50165"/>
    </source>
</evidence>
<dbReference type="GO" id="GO:0009432">
    <property type="term" value="P:SOS response"/>
    <property type="evidence" value="ECO:0007669"/>
    <property type="project" value="UniProtKB-UniRule"/>
</dbReference>
<dbReference type="CDD" id="cd10434">
    <property type="entry name" value="GIY-YIG_UvrC_Cho"/>
    <property type="match status" value="1"/>
</dbReference>
<dbReference type="PROSITE" id="PS50164">
    <property type="entry name" value="GIY_YIG"/>
    <property type="match status" value="1"/>
</dbReference>
<dbReference type="Pfam" id="PF01541">
    <property type="entry name" value="GIY-YIG"/>
    <property type="match status" value="1"/>
</dbReference>
<keyword evidence="3 7" id="KW-0228">DNA excision</keyword>
<feature type="domain" description="UvrC family homology region profile" evidence="11">
    <location>
        <begin position="269"/>
        <end position="500"/>
    </location>
</feature>
<evidence type="ECO:0000256" key="8">
    <source>
        <dbReference type="SAM" id="MobiDB-lite"/>
    </source>
</evidence>
<dbReference type="GO" id="GO:0003677">
    <property type="term" value="F:DNA binding"/>
    <property type="evidence" value="ECO:0007669"/>
    <property type="project" value="UniProtKB-UniRule"/>
</dbReference>
<dbReference type="Pfam" id="PF14520">
    <property type="entry name" value="HHH_5"/>
    <property type="match status" value="1"/>
</dbReference>
<dbReference type="FunFam" id="3.40.1440.10:FF:000001">
    <property type="entry name" value="UvrABC system protein C"/>
    <property type="match status" value="1"/>
</dbReference>
<comment type="caution">
    <text evidence="12">The sequence shown here is derived from an EMBL/GenBank/DDBJ whole genome shotgun (WGS) entry which is preliminary data.</text>
</comment>
<organism evidence="12 13">
    <name type="scientific">Oecophyllibacter saccharovorans</name>
    <dbReference type="NCBI Taxonomy" id="2558360"/>
    <lineage>
        <taxon>Bacteria</taxon>
        <taxon>Pseudomonadati</taxon>
        <taxon>Pseudomonadota</taxon>
        <taxon>Alphaproteobacteria</taxon>
        <taxon>Acetobacterales</taxon>
        <taxon>Acetobacteraceae</taxon>
        <taxon>Oecophyllibacter</taxon>
    </lineage>
</organism>
<dbReference type="InterPro" id="IPR001943">
    <property type="entry name" value="UVR_dom"/>
</dbReference>
<dbReference type="SMART" id="SM00465">
    <property type="entry name" value="GIYc"/>
    <property type="match status" value="1"/>
</dbReference>
<dbReference type="GO" id="GO:0009380">
    <property type="term" value="C:excinuclease repair complex"/>
    <property type="evidence" value="ECO:0007669"/>
    <property type="project" value="InterPro"/>
</dbReference>
<sequence>MTEEKMRLENDGKPVFRGVRAIKEALRTIPSNPGVYRMIGQKGEVLYVGKALNLKKRVTSYTHLQRLPNRLKTMVSRTVEMEIVVTRTEAEALLLEANYIRKMQPHFNILLKDDKSYPWLAITRDEFPRLMRHRGKPQKGAAYWGPFATSRAVMQTQQVLERSFLLRSCTDAVFSSRTRPCLLYQIKRCSAPCVGRISTPEYRNLVTQAKEFLNGGAQTLQQTLTREMEVASEAMAYERAALIRDRIRSFTSRMASSAINPTTIDEADVMAISQQGGCSCIQVVFIRGGRNNGNRAFYPVHDVDETAEDVLGAFMLQFYDDKTPPPQVLVNVGLPEEKLLGEALSLQRGRKVQIAVPQRGEKRMVTDHAVLNAREALERKMAESAGQKQLLDGIATLFKLPQSPKRIETYDNSHIMGQSPYGVMIVGGPEGFNKRAYRKYAIRGPVAPGDDFGMMREVMNRRFAHVAKEGEDKAAQSPDWPDLLLIDGGKGQVSAVQKMLAELQVTSVPVVGIAKGVDRNAGREWFHKEGLEPFQLPERDPVLFYLQRLRDEAHRFAITTHRAGRSKAFVHSTLDDVPGIGPVRKKALLTRFGSLRNVRQAALEELEEVPGINRETAQSIYGFFHPEWIRTQGVPLEEGPEENNGGLVEEEEMKFGGNRLKNLSRLPEVTADKDHEVEEAP</sequence>
<evidence type="ECO:0000256" key="6">
    <source>
        <dbReference type="ARBA" id="ARBA00023236"/>
    </source>
</evidence>
<gene>
    <name evidence="7 12" type="primary">uvrC</name>
    <name evidence="12" type="ORF">E3202_00810</name>
</gene>
<comment type="subcellular location">
    <subcellularLocation>
        <location evidence="7">Cytoplasm</location>
    </subcellularLocation>
</comment>
<dbReference type="Proteomes" id="UP000315037">
    <property type="component" value="Unassembled WGS sequence"/>
</dbReference>
<dbReference type="NCBIfam" id="NF001824">
    <property type="entry name" value="PRK00558.1-5"/>
    <property type="match status" value="1"/>
</dbReference>
<dbReference type="InterPro" id="IPR050066">
    <property type="entry name" value="UvrABC_protein_C"/>
</dbReference>
<dbReference type="FunFam" id="3.30.420.340:FF:000001">
    <property type="entry name" value="UvrABC system protein C"/>
    <property type="match status" value="1"/>
</dbReference>
<dbReference type="Pfam" id="PF02151">
    <property type="entry name" value="UVR"/>
    <property type="match status" value="1"/>
</dbReference>
<accession>A0A506UQE4</accession>
<feature type="domain" description="GIY-YIG" evidence="10">
    <location>
        <begin position="31"/>
        <end position="109"/>
    </location>
</feature>
<dbReference type="InterPro" id="IPR010994">
    <property type="entry name" value="RuvA_2-like"/>
</dbReference>
<dbReference type="RefSeq" id="WP_165600050.1">
    <property type="nucleotide sequence ID" value="NZ_SORZ01000001.1"/>
</dbReference>
<keyword evidence="5 7" id="KW-0234">DNA repair</keyword>
<dbReference type="NCBIfam" id="TIGR00194">
    <property type="entry name" value="uvrC"/>
    <property type="match status" value="1"/>
</dbReference>
<dbReference type="PANTHER" id="PTHR30562:SF1">
    <property type="entry name" value="UVRABC SYSTEM PROTEIN C"/>
    <property type="match status" value="1"/>
</dbReference>
<dbReference type="InterPro" id="IPR003583">
    <property type="entry name" value="Hlx-hairpin-Hlx_DNA-bd_motif"/>
</dbReference>
<comment type="similarity">
    <text evidence="7">Belongs to the UvrC family.</text>
</comment>
<dbReference type="GO" id="GO:0009381">
    <property type="term" value="F:excinuclease ABC activity"/>
    <property type="evidence" value="ECO:0007669"/>
    <property type="project" value="UniProtKB-UniRule"/>
</dbReference>
<comment type="function">
    <text evidence="7">The UvrABC repair system catalyzes the recognition and processing of DNA lesions. UvrC both incises the 5' and 3' sides of the lesion. The N-terminal half is responsible for the 3' incision and the C-terminal half is responsible for the 5' incision.</text>
</comment>
<dbReference type="InterPro" id="IPR038476">
    <property type="entry name" value="UvrC_RNase_H_dom_sf"/>
</dbReference>
<evidence type="ECO:0000313" key="12">
    <source>
        <dbReference type="EMBL" id="TPW35550.1"/>
    </source>
</evidence>
<evidence type="ECO:0000256" key="1">
    <source>
        <dbReference type="ARBA" id="ARBA00022490"/>
    </source>
</evidence>
<dbReference type="GO" id="GO:0005737">
    <property type="term" value="C:cytoplasm"/>
    <property type="evidence" value="ECO:0007669"/>
    <property type="project" value="UniProtKB-SubCell"/>
</dbReference>
<protein>
    <recommendedName>
        <fullName evidence="7">UvrABC system protein C</fullName>
        <shortName evidence="7">Protein UvrC</shortName>
    </recommendedName>
    <alternativeName>
        <fullName evidence="7">Excinuclease ABC subunit C</fullName>
    </alternativeName>
</protein>
<dbReference type="Gene3D" id="3.40.1440.10">
    <property type="entry name" value="GIY-YIG endonuclease"/>
    <property type="match status" value="1"/>
</dbReference>
<evidence type="ECO:0000256" key="7">
    <source>
        <dbReference type="HAMAP-Rule" id="MF_00203"/>
    </source>
</evidence>
<comment type="subunit">
    <text evidence="7">Interacts with UvrB in an incision complex.</text>
</comment>
<evidence type="ECO:0000259" key="9">
    <source>
        <dbReference type="PROSITE" id="PS50151"/>
    </source>
</evidence>
<evidence type="ECO:0000313" key="13">
    <source>
        <dbReference type="Proteomes" id="UP000315037"/>
    </source>
</evidence>
<dbReference type="Gene3D" id="1.10.150.20">
    <property type="entry name" value="5' to 3' exonuclease, C-terminal subdomain"/>
    <property type="match status" value="1"/>
</dbReference>
<dbReference type="PROSITE" id="PS50165">
    <property type="entry name" value="UVRC"/>
    <property type="match status" value="1"/>
</dbReference>
<proteinExistence type="inferred from homology"/>
<reference evidence="12 13" key="1">
    <citation type="submission" date="2019-03" db="EMBL/GenBank/DDBJ databases">
        <title>The complete genome sequence of Neokomagataea sp. Jb2 NBRC113641.</title>
        <authorList>
            <person name="Chua K.-O."/>
            <person name="Chan K.-G."/>
            <person name="See-Too W.-S."/>
        </authorList>
    </citation>
    <scope>NUCLEOTIDE SEQUENCE [LARGE SCALE GENOMIC DNA]</scope>
    <source>
        <strain evidence="12 13">Jb2</strain>
    </source>
</reference>
<dbReference type="SUPFAM" id="SSF47781">
    <property type="entry name" value="RuvA domain 2-like"/>
    <property type="match status" value="1"/>
</dbReference>
<name>A0A506UQE4_9PROT</name>
<evidence type="ECO:0000256" key="5">
    <source>
        <dbReference type="ARBA" id="ARBA00023204"/>
    </source>
</evidence>
<feature type="region of interest" description="Disordered" evidence="8">
    <location>
        <begin position="659"/>
        <end position="681"/>
    </location>
</feature>
<feature type="compositionally biased region" description="Basic and acidic residues" evidence="8">
    <location>
        <begin position="670"/>
        <end position="681"/>
    </location>
</feature>
<dbReference type="PANTHER" id="PTHR30562">
    <property type="entry name" value="UVRC/OXIDOREDUCTASE"/>
    <property type="match status" value="1"/>
</dbReference>
<dbReference type="PROSITE" id="PS50151">
    <property type="entry name" value="UVR"/>
    <property type="match status" value="1"/>
</dbReference>
<dbReference type="AlphaFoldDB" id="A0A506UQE4"/>
<evidence type="ECO:0000259" key="10">
    <source>
        <dbReference type="PROSITE" id="PS50164"/>
    </source>
</evidence>
<keyword evidence="6 7" id="KW-0742">SOS response</keyword>
<evidence type="ECO:0000256" key="4">
    <source>
        <dbReference type="ARBA" id="ARBA00022881"/>
    </source>
</evidence>
<dbReference type="SUPFAM" id="SSF82771">
    <property type="entry name" value="GIY-YIG endonuclease"/>
    <property type="match status" value="1"/>
</dbReference>
<dbReference type="InterPro" id="IPR035901">
    <property type="entry name" value="GIY-YIG_endonuc_sf"/>
</dbReference>
<keyword evidence="1 7" id="KW-0963">Cytoplasm</keyword>
<dbReference type="InterPro" id="IPR004791">
    <property type="entry name" value="UvrC"/>
</dbReference>
<dbReference type="InterPro" id="IPR047296">
    <property type="entry name" value="GIY-YIG_UvrC_Cho"/>
</dbReference>
<dbReference type="InterPro" id="IPR000305">
    <property type="entry name" value="GIY-YIG_endonuc"/>
</dbReference>
<evidence type="ECO:0000256" key="3">
    <source>
        <dbReference type="ARBA" id="ARBA00022769"/>
    </source>
</evidence>
<keyword evidence="13" id="KW-1185">Reference proteome</keyword>
<dbReference type="Pfam" id="PF08459">
    <property type="entry name" value="UvrC_RNaseH_dom"/>
    <property type="match status" value="1"/>
</dbReference>
<dbReference type="HAMAP" id="MF_00203">
    <property type="entry name" value="UvrC"/>
    <property type="match status" value="1"/>
</dbReference>
<feature type="domain" description="UVR" evidence="9">
    <location>
        <begin position="218"/>
        <end position="253"/>
    </location>
</feature>
<keyword evidence="4 7" id="KW-0267">Excision nuclease</keyword>
<dbReference type="Pfam" id="PF22920">
    <property type="entry name" value="UvrC_RNaseH"/>
    <property type="match status" value="1"/>
</dbReference>
<evidence type="ECO:0000256" key="2">
    <source>
        <dbReference type="ARBA" id="ARBA00022763"/>
    </source>
</evidence>
<dbReference type="EMBL" id="SORZ01000001">
    <property type="protein sequence ID" value="TPW35550.1"/>
    <property type="molecule type" value="Genomic_DNA"/>
</dbReference>
<dbReference type="InterPro" id="IPR001162">
    <property type="entry name" value="UvrC_RNase_H_dom"/>
</dbReference>
<dbReference type="SMART" id="SM00278">
    <property type="entry name" value="HhH1"/>
    <property type="match status" value="2"/>
</dbReference>
<dbReference type="InterPro" id="IPR036876">
    <property type="entry name" value="UVR_dom_sf"/>
</dbReference>